<keyword evidence="9 21" id="KW-0732">Signal</keyword>
<evidence type="ECO:0000256" key="2">
    <source>
        <dbReference type="ARBA" id="ARBA00004609"/>
    </source>
</evidence>
<keyword evidence="7 20" id="KW-0645">Protease</keyword>
<dbReference type="GO" id="GO:0006508">
    <property type="term" value="P:proteolysis"/>
    <property type="evidence" value="ECO:0007669"/>
    <property type="project" value="UniProtKB-KW"/>
</dbReference>
<dbReference type="PRINTS" id="PR00756">
    <property type="entry name" value="ALADIPTASE"/>
</dbReference>
<evidence type="ECO:0000256" key="13">
    <source>
        <dbReference type="ARBA" id="ARBA00023136"/>
    </source>
</evidence>
<evidence type="ECO:0000256" key="17">
    <source>
        <dbReference type="PIRSR" id="PIRSR634016-1"/>
    </source>
</evidence>
<evidence type="ECO:0000259" key="22">
    <source>
        <dbReference type="Pfam" id="PF01433"/>
    </source>
</evidence>
<evidence type="ECO:0000256" key="14">
    <source>
        <dbReference type="ARBA" id="ARBA00023157"/>
    </source>
</evidence>
<proteinExistence type="evidence at transcript level"/>
<dbReference type="EC" id="3.4.11.-" evidence="20"/>
<feature type="domain" description="Peptidase M1 membrane alanine aminopeptidase" evidence="22">
    <location>
        <begin position="268"/>
        <end position="491"/>
    </location>
</feature>
<dbReference type="GO" id="GO:0008270">
    <property type="term" value="F:zinc ion binding"/>
    <property type="evidence" value="ECO:0007669"/>
    <property type="project" value="UniProtKB-UniRule"/>
</dbReference>
<evidence type="ECO:0000256" key="20">
    <source>
        <dbReference type="RuleBase" id="RU364040"/>
    </source>
</evidence>
<dbReference type="GO" id="GO:0005886">
    <property type="term" value="C:plasma membrane"/>
    <property type="evidence" value="ECO:0007669"/>
    <property type="project" value="UniProtKB-SubCell"/>
</dbReference>
<evidence type="ECO:0000256" key="10">
    <source>
        <dbReference type="ARBA" id="ARBA00022801"/>
    </source>
</evidence>
<dbReference type="Pfam" id="PF17900">
    <property type="entry name" value="Peptidase_M1_N"/>
    <property type="match status" value="1"/>
</dbReference>
<evidence type="ECO:0000256" key="3">
    <source>
        <dbReference type="ARBA" id="ARBA00010136"/>
    </source>
</evidence>
<evidence type="ECO:0000256" key="15">
    <source>
        <dbReference type="ARBA" id="ARBA00023180"/>
    </source>
</evidence>
<comment type="catalytic activity">
    <reaction evidence="1">
        <text>Release of an N-terminal amino acid, Xaa-|-Yaa- from a peptide, amide or arylamide. Xaa is preferably Ala, but may be most amino acids including Pro (slow action). When a terminal hydrophobic residue is followed by a prolyl residue, the two may be released as an intact Xaa-Pro dipeptide.</text>
        <dbReference type="EC" id="3.4.11.2"/>
    </reaction>
</comment>
<dbReference type="InterPro" id="IPR001930">
    <property type="entry name" value="Peptidase_M1"/>
</dbReference>
<feature type="domain" description="Aminopeptidase N-like N-terminal" evidence="24">
    <location>
        <begin position="39"/>
        <end position="231"/>
    </location>
</feature>
<dbReference type="InterPro" id="IPR014782">
    <property type="entry name" value="Peptidase_M1_dom"/>
</dbReference>
<feature type="domain" description="ERAP1-like C-terminal" evidence="23">
    <location>
        <begin position="573"/>
        <end position="877"/>
    </location>
</feature>
<keyword evidence="5" id="KW-1003">Cell membrane</keyword>
<dbReference type="InterPro" id="IPR042097">
    <property type="entry name" value="Aminopeptidase_N-like_N_sf"/>
</dbReference>
<dbReference type="PANTHER" id="PTHR11533:SF290">
    <property type="entry name" value="AMINOPEPTIDASE"/>
    <property type="match status" value="1"/>
</dbReference>
<evidence type="ECO:0000256" key="4">
    <source>
        <dbReference type="ARBA" id="ARBA00022438"/>
    </source>
</evidence>
<dbReference type="GO" id="GO:0042277">
    <property type="term" value="F:peptide binding"/>
    <property type="evidence" value="ECO:0007669"/>
    <property type="project" value="TreeGrafter"/>
</dbReference>
<evidence type="ECO:0000256" key="18">
    <source>
        <dbReference type="PIRSR" id="PIRSR634016-3"/>
    </source>
</evidence>
<dbReference type="InterPro" id="IPR024571">
    <property type="entry name" value="ERAP1-like_C_dom"/>
</dbReference>
<reference evidence="25" key="1">
    <citation type="submission" date="2017-07" db="EMBL/GenBank/DDBJ databases">
        <authorList>
            <person name="Sun Z.S."/>
            <person name="Albrecht U."/>
            <person name="Echele G."/>
            <person name="Lee C.C."/>
        </authorList>
    </citation>
    <scope>NUCLEOTIDE SEQUENCE</scope>
</reference>
<dbReference type="GO" id="GO:0070006">
    <property type="term" value="F:metalloaminopeptidase activity"/>
    <property type="evidence" value="ECO:0007669"/>
    <property type="project" value="TreeGrafter"/>
</dbReference>
<keyword evidence="13 20" id="KW-0472">Membrane</keyword>
<keyword evidence="10 20" id="KW-0378">Hydrolase</keyword>
<evidence type="ECO:0000256" key="8">
    <source>
        <dbReference type="ARBA" id="ARBA00022723"/>
    </source>
</evidence>
<dbReference type="GO" id="GO:0016285">
    <property type="term" value="F:alanyl aminopeptidase activity"/>
    <property type="evidence" value="ECO:0007669"/>
    <property type="project" value="UniProtKB-EC"/>
</dbReference>
<feature type="transmembrane region" description="Helical" evidence="20">
    <location>
        <begin position="923"/>
        <end position="942"/>
    </location>
</feature>
<feature type="chain" id="PRO_5013239237" description="Aminopeptidase" evidence="21">
    <location>
        <begin position="16"/>
        <end position="944"/>
    </location>
</feature>
<evidence type="ECO:0000259" key="23">
    <source>
        <dbReference type="Pfam" id="PF11838"/>
    </source>
</evidence>
<dbReference type="SUPFAM" id="SSF63737">
    <property type="entry name" value="Leukotriene A4 hydrolase N-terminal domain"/>
    <property type="match status" value="1"/>
</dbReference>
<keyword evidence="11 18" id="KW-0862">Zinc</keyword>
<dbReference type="FunFam" id="1.25.50.20:FF:000001">
    <property type="entry name" value="Aminopeptidase"/>
    <property type="match status" value="1"/>
</dbReference>
<accession>A0A286LPZ7</accession>
<comment type="subcellular location">
    <subcellularLocation>
        <location evidence="2">Cell membrane</location>
        <topology evidence="2">Lipid-anchor</topology>
        <topology evidence="2">GPI-anchor</topology>
    </subcellularLocation>
</comment>
<evidence type="ECO:0000256" key="5">
    <source>
        <dbReference type="ARBA" id="ARBA00022475"/>
    </source>
</evidence>
<dbReference type="Pfam" id="PF11838">
    <property type="entry name" value="ERAP1_C"/>
    <property type="match status" value="1"/>
</dbReference>
<dbReference type="CDD" id="cd09601">
    <property type="entry name" value="M1_APN-Q_like"/>
    <property type="match status" value="1"/>
</dbReference>
<dbReference type="InterPro" id="IPR034016">
    <property type="entry name" value="M1_APN-typ"/>
</dbReference>
<feature type="active site" description="Proton acceptor" evidence="17">
    <location>
        <position position="341"/>
    </location>
</feature>
<protein>
    <recommendedName>
        <fullName evidence="20">Aminopeptidase</fullName>
        <ecNumber evidence="20">3.4.11.-</ecNumber>
    </recommendedName>
</protein>
<dbReference type="InterPro" id="IPR045357">
    <property type="entry name" value="Aminopeptidase_N-like_N"/>
</dbReference>
<dbReference type="EMBL" id="MF425654">
    <property type="protein sequence ID" value="ASU92546.1"/>
    <property type="molecule type" value="mRNA"/>
</dbReference>
<dbReference type="Gene3D" id="1.25.50.20">
    <property type="match status" value="1"/>
</dbReference>
<keyword evidence="15" id="KW-0325">Glycoprotein</keyword>
<organism evidence="25">
    <name type="scientific">Achaea janata</name>
    <name type="common">Castor semi-looper moth</name>
    <name type="synonym">Acanthodelta janata</name>
    <dbReference type="NCBI Taxonomy" id="378752"/>
    <lineage>
        <taxon>Eukaryota</taxon>
        <taxon>Metazoa</taxon>
        <taxon>Ecdysozoa</taxon>
        <taxon>Arthropoda</taxon>
        <taxon>Hexapoda</taxon>
        <taxon>Insecta</taxon>
        <taxon>Pterygota</taxon>
        <taxon>Neoptera</taxon>
        <taxon>Endopterygota</taxon>
        <taxon>Lepidoptera</taxon>
        <taxon>Glossata</taxon>
        <taxon>Ditrysia</taxon>
        <taxon>Noctuoidea</taxon>
        <taxon>Erebidae</taxon>
        <taxon>Erebinae</taxon>
        <taxon>Achaea</taxon>
    </lineage>
</organism>
<dbReference type="FunFam" id="1.10.390.10:FF:000013">
    <property type="entry name" value="Aminopeptidase N"/>
    <property type="match status" value="1"/>
</dbReference>
<evidence type="ECO:0000256" key="9">
    <source>
        <dbReference type="ARBA" id="ARBA00022729"/>
    </source>
</evidence>
<evidence type="ECO:0000256" key="16">
    <source>
        <dbReference type="ARBA" id="ARBA00023288"/>
    </source>
</evidence>
<name>A0A286LPZ7_ACHJA</name>
<feature type="site" description="Transition state stabilizer" evidence="19">
    <location>
        <position position="425"/>
    </location>
</feature>
<evidence type="ECO:0000256" key="11">
    <source>
        <dbReference type="ARBA" id="ARBA00022833"/>
    </source>
</evidence>
<dbReference type="GO" id="GO:0005615">
    <property type="term" value="C:extracellular space"/>
    <property type="evidence" value="ECO:0007669"/>
    <property type="project" value="TreeGrafter"/>
</dbReference>
<dbReference type="PANTHER" id="PTHR11533">
    <property type="entry name" value="PROTEASE M1 ZINC METALLOPROTEASE"/>
    <property type="match status" value="1"/>
</dbReference>
<keyword evidence="16" id="KW-0449">Lipoprotein</keyword>
<keyword evidence="12 20" id="KW-0482">Metalloprotease</keyword>
<dbReference type="InterPro" id="IPR027268">
    <property type="entry name" value="Peptidase_M4/M1_CTD_sf"/>
</dbReference>
<evidence type="ECO:0000256" key="12">
    <source>
        <dbReference type="ARBA" id="ARBA00023049"/>
    </source>
</evidence>
<dbReference type="GO" id="GO:0043171">
    <property type="term" value="P:peptide catabolic process"/>
    <property type="evidence" value="ECO:0007669"/>
    <property type="project" value="TreeGrafter"/>
</dbReference>
<dbReference type="AlphaFoldDB" id="A0A286LPZ7"/>
<dbReference type="Gene3D" id="1.10.390.10">
    <property type="entry name" value="Neutral Protease Domain 2"/>
    <property type="match status" value="1"/>
</dbReference>
<keyword evidence="20" id="KW-1133">Transmembrane helix</keyword>
<comment type="cofactor">
    <cofactor evidence="18 20">
        <name>Zn(2+)</name>
        <dbReference type="ChEBI" id="CHEBI:29105"/>
    </cofactor>
    <text evidence="18 20">Binds 1 zinc ion per subunit.</text>
</comment>
<evidence type="ECO:0000256" key="21">
    <source>
        <dbReference type="SAM" id="SignalP"/>
    </source>
</evidence>
<dbReference type="Gene3D" id="2.60.40.1730">
    <property type="entry name" value="tricorn interacting facor f3 domain"/>
    <property type="match status" value="1"/>
</dbReference>
<evidence type="ECO:0000256" key="7">
    <source>
        <dbReference type="ARBA" id="ARBA00022670"/>
    </source>
</evidence>
<keyword evidence="20" id="KW-0812">Transmembrane</keyword>
<dbReference type="GO" id="GO:0005737">
    <property type="term" value="C:cytoplasm"/>
    <property type="evidence" value="ECO:0007669"/>
    <property type="project" value="TreeGrafter"/>
</dbReference>
<evidence type="ECO:0000256" key="19">
    <source>
        <dbReference type="PIRSR" id="PIRSR634016-4"/>
    </source>
</evidence>
<sequence>MYLLTLLALIGTAFCGPLSTQVRNVDNRAELYVLPTTIKPTFYDVRLFLDPGNPELFYGQVSIRILPQVETNEIVLHAMEMLITENAIQVYTDREPTENIVTGFTQAGDDTHFLRIQLSRQLTVQQPATIHIDYVGHFAENMFGVYRSTYTENGNTIALITSQLQPTFARRAFPCFDEPALKAIFRTTIYAPPQYNVVRSNMPLRTDTLKEDVAGYTKHEFQDTLIMSTYLIAYLVSNFEYIDNNVDPIFNIPFRVYSRPGTQDTAEFALDFGQKNMVALEDYIDFKYEFPKMDKVAVPDFAAGAMENWGLVIYREVALLVTEGVTTTSVRQNIGRIICHENLHQWFGNEVGPASWTYTWLNEGFANFFENYATNLVVPEWRMMDQFVIALQNVFQSDAVLSVNPMTHPVYTPSEILGTFNAVAYQKSGSVIRMMQHFLTPEVFRQGLIYYVKAMSRQAAAPTHLYSSLQQALTESSHSIPYQLSTVMTRWTEQGGFPVVTITRSADTAESVVVAQERFLTDSTLSSDDRWHVPLNWALSTNPDFSDTRPMEWIPPNFPARSVDIPGLSRAEWFVFNKQQTGYYRVNYDDGNWEALAKVLNENHELIHLLNRGQILDDAFNLARNGRTNYRHPFEISRYLVNEQDYIPWAAVNPAFTYLDVVLSESPVYDEFRYYILNLTAPLYNSLGFEVNSGEEFVTPYHRNIILDLNCRLGNSHCISTAQDLLDSFRNNPAQRLNPDIQTLVYCSGLRGGDADNFNFLWNQYANTDDSSEQSILLNALGCTSNVELRDFYMNQVIADDSLVREQDRHTILVSVTNASPDNMNAALDFIIENFHLIQPRVQGLTGTTNILNALARRLTSQEHSAKVDELYSRHQAIFTAGELASIAAIRENIAASITWSNENAATVEDWLRQNYGDGDGDGAAAMTASLVLLISALVAIFNY</sequence>
<dbReference type="GO" id="GO:0098552">
    <property type="term" value="C:side of membrane"/>
    <property type="evidence" value="ECO:0007669"/>
    <property type="project" value="UniProtKB-KW"/>
</dbReference>
<dbReference type="InterPro" id="IPR050344">
    <property type="entry name" value="Peptidase_M1_aminopeptidases"/>
</dbReference>
<evidence type="ECO:0000256" key="1">
    <source>
        <dbReference type="ARBA" id="ARBA00000098"/>
    </source>
</evidence>
<evidence type="ECO:0000256" key="6">
    <source>
        <dbReference type="ARBA" id="ARBA00022622"/>
    </source>
</evidence>
<feature type="binding site" evidence="18">
    <location>
        <position position="344"/>
    </location>
    <ligand>
        <name>Zn(2+)</name>
        <dbReference type="ChEBI" id="CHEBI:29105"/>
        <note>catalytic</note>
    </ligand>
</feature>
<comment type="similarity">
    <text evidence="3 20">Belongs to the peptidase M1 family.</text>
</comment>
<keyword evidence="4 20" id="KW-0031">Aminopeptidase</keyword>
<dbReference type="FunFam" id="2.60.40.1910:FF:000008">
    <property type="entry name" value="Aminopeptidase"/>
    <property type="match status" value="1"/>
</dbReference>
<feature type="binding site" evidence="18">
    <location>
        <position position="363"/>
    </location>
    <ligand>
        <name>Zn(2+)</name>
        <dbReference type="ChEBI" id="CHEBI:29105"/>
        <note>catalytic</note>
    </ligand>
</feature>
<keyword evidence="6" id="KW-0336">GPI-anchor</keyword>
<dbReference type="Pfam" id="PF01433">
    <property type="entry name" value="Peptidase_M1"/>
    <property type="match status" value="1"/>
</dbReference>
<feature type="binding site" evidence="18">
    <location>
        <position position="340"/>
    </location>
    <ligand>
        <name>Zn(2+)</name>
        <dbReference type="ChEBI" id="CHEBI:29105"/>
        <note>catalytic</note>
    </ligand>
</feature>
<keyword evidence="14" id="KW-1015">Disulfide bond</keyword>
<evidence type="ECO:0000259" key="24">
    <source>
        <dbReference type="Pfam" id="PF17900"/>
    </source>
</evidence>
<evidence type="ECO:0000313" key="25">
    <source>
        <dbReference type="EMBL" id="ASU92546.1"/>
    </source>
</evidence>
<gene>
    <name evidence="25" type="primary">APN2</name>
</gene>
<feature type="signal peptide" evidence="21">
    <location>
        <begin position="1"/>
        <end position="15"/>
    </location>
</feature>
<dbReference type="SUPFAM" id="SSF55486">
    <property type="entry name" value="Metalloproteases ('zincins'), catalytic domain"/>
    <property type="match status" value="1"/>
</dbReference>
<dbReference type="Gene3D" id="2.60.40.1910">
    <property type="match status" value="1"/>
</dbReference>
<keyword evidence="8 18" id="KW-0479">Metal-binding</keyword>